<feature type="region of interest" description="Disordered" evidence="1">
    <location>
        <begin position="108"/>
        <end position="131"/>
    </location>
</feature>
<dbReference type="EMBL" id="ONZQ02000004">
    <property type="protein sequence ID" value="SPO00878.1"/>
    <property type="molecule type" value="Genomic_DNA"/>
</dbReference>
<feature type="region of interest" description="Disordered" evidence="1">
    <location>
        <begin position="271"/>
        <end position="444"/>
    </location>
</feature>
<dbReference type="GO" id="GO:0005935">
    <property type="term" value="C:cellular bud neck"/>
    <property type="evidence" value="ECO:0007669"/>
    <property type="project" value="TreeGrafter"/>
</dbReference>
<evidence type="ECO:0000313" key="3">
    <source>
        <dbReference type="Proteomes" id="UP001187682"/>
    </source>
</evidence>
<feature type="region of interest" description="Disordered" evidence="1">
    <location>
        <begin position="207"/>
        <end position="233"/>
    </location>
</feature>
<feature type="compositionally biased region" description="Pro residues" evidence="1">
    <location>
        <begin position="418"/>
        <end position="429"/>
    </location>
</feature>
<accession>A0AAE8MX57</accession>
<feature type="compositionally biased region" description="Gly residues" evidence="1">
    <location>
        <begin position="207"/>
        <end position="216"/>
    </location>
</feature>
<protein>
    <recommendedName>
        <fullName evidence="4">Fibroin-3 related protein</fullName>
    </recommendedName>
</protein>
<feature type="compositionally biased region" description="Polar residues" evidence="1">
    <location>
        <begin position="374"/>
        <end position="394"/>
    </location>
</feature>
<dbReference type="InterPro" id="IPR037504">
    <property type="entry name" value="PSI_induc_2"/>
</dbReference>
<comment type="caution">
    <text evidence="2">The sequence shown here is derived from an EMBL/GenBank/DDBJ whole genome shotgun (WGS) entry which is preliminary data.</text>
</comment>
<name>A0AAE8MX57_9PEZI</name>
<feature type="compositionally biased region" description="Low complexity" evidence="1">
    <location>
        <begin position="348"/>
        <end position="366"/>
    </location>
</feature>
<keyword evidence="3" id="KW-1185">Reference proteome</keyword>
<dbReference type="Proteomes" id="UP001187682">
    <property type="component" value="Unassembled WGS sequence"/>
</dbReference>
<evidence type="ECO:0000313" key="2">
    <source>
        <dbReference type="EMBL" id="SPO00878.1"/>
    </source>
</evidence>
<reference evidence="2" key="1">
    <citation type="submission" date="2018-03" db="EMBL/GenBank/DDBJ databases">
        <authorList>
            <person name="Guldener U."/>
        </authorList>
    </citation>
    <scope>NUCLEOTIDE SEQUENCE</scope>
</reference>
<sequence>MPTIDVAMARSLRGGVWGSIAEGLQSSIAPRDVVGDIKNKASDAKLAFSSWDNCMQATYCKWPVIAIIVVGSLILFSICLKCCGNCCGCCDPPKGARHKYLDNETAPPNFGYKPEPPMHAPDFGPSRTTAPSYDAPQYASFDMPKRGGEDALPTMPTWETSAAKKVATEEEEVEMNQLNKPAHTGQSVASASAAAAASAAAVAAAAGGQGGHGMSPGGYRQPSPVGARGYAGQDPYATSAQGYGAQGYDGYNNGGYRQPASPYGSDQFGAVAAMSAAPRRGPTPHQDYGNGYDQQQGYNAGHMDHGYTQAPQPTDPYAVDPRRPSPGPGAYNGSQMRHSPVPRMGHSPAPQAAYGYPQQQPQQQYGSDAGYRQPQFTSELPDTSVNNTAVNNTGGFDFTSGYSRPPAHQQYSYDRQPSPAPPQQAPSPGPARNGGFSAYTPQAS</sequence>
<organism evidence="2 3">
    <name type="scientific">Cephalotrichum gorgonifer</name>
    <dbReference type="NCBI Taxonomy" id="2041049"/>
    <lineage>
        <taxon>Eukaryota</taxon>
        <taxon>Fungi</taxon>
        <taxon>Dikarya</taxon>
        <taxon>Ascomycota</taxon>
        <taxon>Pezizomycotina</taxon>
        <taxon>Sordariomycetes</taxon>
        <taxon>Hypocreomycetidae</taxon>
        <taxon>Microascales</taxon>
        <taxon>Microascaceae</taxon>
        <taxon>Cephalotrichum</taxon>
    </lineage>
</organism>
<evidence type="ECO:0000256" key="1">
    <source>
        <dbReference type="SAM" id="MobiDB-lite"/>
    </source>
</evidence>
<evidence type="ECO:0008006" key="4">
    <source>
        <dbReference type="Google" id="ProtNLM"/>
    </source>
</evidence>
<dbReference type="PANTHER" id="PTHR40018:SF1">
    <property type="entry name" value="[PSI+] INDUCTION PROTEIN 2"/>
    <property type="match status" value="1"/>
</dbReference>
<proteinExistence type="predicted"/>
<dbReference type="AlphaFoldDB" id="A0AAE8MX57"/>
<dbReference type="PANTHER" id="PTHR40018">
    <property type="entry name" value="[PSI+] INDUCTION PROTEIN 2"/>
    <property type="match status" value="1"/>
</dbReference>
<feature type="compositionally biased region" description="Low complexity" evidence="1">
    <location>
        <begin position="286"/>
        <end position="299"/>
    </location>
</feature>
<dbReference type="GO" id="GO:0005886">
    <property type="term" value="C:plasma membrane"/>
    <property type="evidence" value="ECO:0007669"/>
    <property type="project" value="TreeGrafter"/>
</dbReference>
<gene>
    <name evidence="2" type="ORF">DNG_03626</name>
</gene>